<name>A0A6L5YV21_9RHOB</name>
<dbReference type="RefSeq" id="WP_154443864.1">
    <property type="nucleotide sequence ID" value="NZ_WIND01000001.1"/>
</dbReference>
<evidence type="ECO:0000256" key="1">
    <source>
        <dbReference type="SAM" id="Phobius"/>
    </source>
</evidence>
<sequence>MIRTSLIRGLFALGLGAGVAVSQEAPRITGHAFETNPAYERRVLLNRLQTDLVYVDRLRGEIPLDAAPAPPDARAAEPASDRSGVLRLTTRLALLLLVGLAAVALFRRRGWLAERFGPLPQGRRARRTAAPARPDAAPAEGAALLARLRAMTDRRAALVALLSATLDAAAEQNGLRLGRSETARELLRRLPRDWPHLPALRTLVMTEELVQFGGRPLPGPTFHACLGAAAPILTPAQGAAA</sequence>
<dbReference type="Proteomes" id="UP000474957">
    <property type="component" value="Unassembled WGS sequence"/>
</dbReference>
<gene>
    <name evidence="2" type="ORF">GE300_00580</name>
</gene>
<keyword evidence="1" id="KW-0472">Membrane</keyword>
<accession>A0A6L5YV21</accession>
<keyword evidence="3" id="KW-1185">Reference proteome</keyword>
<comment type="caution">
    <text evidence="2">The sequence shown here is derived from an EMBL/GenBank/DDBJ whole genome shotgun (WGS) entry which is preliminary data.</text>
</comment>
<organism evidence="2 3">
    <name type="scientific">Halovulum marinum</name>
    <dbReference type="NCBI Taxonomy" id="2662447"/>
    <lineage>
        <taxon>Bacteria</taxon>
        <taxon>Pseudomonadati</taxon>
        <taxon>Pseudomonadota</taxon>
        <taxon>Alphaproteobacteria</taxon>
        <taxon>Rhodobacterales</taxon>
        <taxon>Paracoccaceae</taxon>
        <taxon>Halovulum</taxon>
    </lineage>
</organism>
<reference evidence="2 3" key="1">
    <citation type="submission" date="2019-10" db="EMBL/GenBank/DDBJ databases">
        <title>Cognatihalovulum marinum gen. nov. sp. nov., a new member of the family Rhodobacteraceae isolated from deep seawater of the Northwest Indian Ocean.</title>
        <authorList>
            <person name="Ruan C."/>
            <person name="Wang J."/>
            <person name="Zheng X."/>
            <person name="Song L."/>
            <person name="Zhu Y."/>
            <person name="Huang Y."/>
            <person name="Lu Z."/>
            <person name="Du W."/>
            <person name="Huang L."/>
            <person name="Dai X."/>
        </authorList>
    </citation>
    <scope>NUCLEOTIDE SEQUENCE [LARGE SCALE GENOMIC DNA]</scope>
    <source>
        <strain evidence="2 3">2CG4</strain>
    </source>
</reference>
<evidence type="ECO:0000313" key="3">
    <source>
        <dbReference type="Proteomes" id="UP000474957"/>
    </source>
</evidence>
<keyword evidence="1" id="KW-1133">Transmembrane helix</keyword>
<dbReference type="AlphaFoldDB" id="A0A6L5YV21"/>
<protein>
    <submittedName>
        <fullName evidence="2">DUF4129 domain-containing protein</fullName>
    </submittedName>
</protein>
<dbReference type="EMBL" id="WIND01000001">
    <property type="protein sequence ID" value="MSU88107.1"/>
    <property type="molecule type" value="Genomic_DNA"/>
</dbReference>
<proteinExistence type="predicted"/>
<evidence type="ECO:0000313" key="2">
    <source>
        <dbReference type="EMBL" id="MSU88107.1"/>
    </source>
</evidence>
<keyword evidence="1" id="KW-0812">Transmembrane</keyword>
<feature type="transmembrane region" description="Helical" evidence="1">
    <location>
        <begin position="88"/>
        <end position="106"/>
    </location>
</feature>